<sequence>LRLIVMDPSLIHKLTHDKWTEAHVSSWLRHIGIKECYIKKLEVEEVTGPVLSSLSRQYLSSTIGMKSGQTEHLLKKRDELIKSELQQLKTGSDSCGKSADGQKERPPRQELHLPSQKPDDKTEQEKSPIECSDNSAFVGVTLSSCEYRKFDEDEKHCRYVKHSVLPPETGIENLIVPCHEYKSLETAHTLDSKRLQAKVASEVLRFACACMNMRSNGTIHFGVMDKVKGTYKHGEIIGIPVKNKEDFVDALEYIERSFRDSMRQYDARKCIRQPRFIEVLDKQTTEKTFVIEYDVVPKASIVKGKLYRVGIPKFSENDKKVKLEDRIPYWRVGANTPRIPDDDLDDFIQGLREKDQQREEAESSEDQRTVDFKENQKRKLSILLTCGKTYMDNSLFYIIVTNKIQPQQLQSINFLIHMNLICVFDFDPDSETCGLCGKYMEHKAVNFHSLDNYVNDTRLGITKLKNHLQLFRKTSWIFCNGRGNFPEEEPCDENIWIRTRKKKLKKAVSLICNEILDRRSFVVVFLLMSDVEQPLVETFHEFYAEMNGHDFLTVISDSREYYKKWSSLAQVSCEMSTLKDISIAEMPLSHIDATVQSIQLSKSQPTRTLPVFNGGVCFLKSVDEDELDSLEVISIDQCDEINVKILRRDQIQQRERYFYRGGKIEWMNFWLADKHKCGEIIKRDAYEEVNTILTEIVHRSKAVHTIESVNIYHHPGSGGSTVARQIIWTWRMKVRCAVVNQDKVISTVCEHATRLRDHDERDKNNCLPVLLLLEDQSSEYVHDLRQELIKNLATKKISPSVLCFILLICNRSGDPERMCRASPSQTVAITHRLSSTERSLFSKKAEQFRSQFQEDIILPLEWIQSKYIEDFVKNLLEKMEHSSPITRLIRFVALLNCYVDNSFISVSHCEAYLGIANHGKNYLSDEARHIFIHFRDDSTHISSVRIIHPLVAKEILRQMCVNVPQSVIAMDLITDKVLVNHRFGRDVFQQFIRALFIRHNKKSRGDPEDTAFSPLIEHVTTEEDGIQKAVDLMRAAYSALGKDGYVAQQLAQFLCTNLRLKEAAEWAEKAKCLLPCHTSVLDTLGQVYKRWFYHLHDTLEEKQPSTETGIEIISTALKGMSAFQASEKTLTEIVSINSSYHAVDVGCRLLKFLSGLDIFSSSTGKSELVKYLLTEYIPEDVKKPWQEFHWQLKQLQKRLHHAFEFISEDLCYFQTDIHVKEAEVDARDPEQVPSPREWLTRKGTVYTEFFCTRQVDTIPESNSTDMACPTEPLSPFQRQMKRYQLGGGNVTSILSLIHDTEPESARDKLETIISMHPKTQTWNELDETELVNFIFCQIALNCTQLKSSKLLSLLKLQDLSKRFTTQGRNMSSASALFLVSLLFWPETSDELSPSCSQILSSATDALKRLSEKKCQNASQRKSRIVFHFFLGKGKGLDKIVHKSVFGKQIKDTLSDRKLKWLKGEVWKTSEVVQLLKRVDGRSEKGQLFIQGGTRDSRIRIFPQISNTLPHGNENVTFYVGFSFGGVFAFDIQVKK</sequence>
<dbReference type="InterPro" id="IPR001660">
    <property type="entry name" value="SAM"/>
</dbReference>
<feature type="domain" description="SAM" evidence="2">
    <location>
        <begin position="19"/>
        <end position="65"/>
    </location>
</feature>
<dbReference type="Gene3D" id="1.10.150.50">
    <property type="entry name" value="Transcription Factor, Ets-1"/>
    <property type="match status" value="1"/>
</dbReference>
<reference evidence="3" key="3">
    <citation type="submission" date="2025-09" db="UniProtKB">
        <authorList>
            <consortium name="Ensembl"/>
        </authorList>
    </citation>
    <scope>IDENTIFICATION</scope>
</reference>
<dbReference type="Proteomes" id="UP000472271">
    <property type="component" value="Chromosome 8"/>
</dbReference>
<organism evidence="3 4">
    <name type="scientific">Sphaeramia orbicularis</name>
    <name type="common">orbiculate cardinalfish</name>
    <dbReference type="NCBI Taxonomy" id="375764"/>
    <lineage>
        <taxon>Eukaryota</taxon>
        <taxon>Metazoa</taxon>
        <taxon>Chordata</taxon>
        <taxon>Craniata</taxon>
        <taxon>Vertebrata</taxon>
        <taxon>Euteleostomi</taxon>
        <taxon>Actinopterygii</taxon>
        <taxon>Neopterygii</taxon>
        <taxon>Teleostei</taxon>
        <taxon>Neoteleostei</taxon>
        <taxon>Acanthomorphata</taxon>
        <taxon>Gobiaria</taxon>
        <taxon>Kurtiformes</taxon>
        <taxon>Apogonoidei</taxon>
        <taxon>Apogonidae</taxon>
        <taxon>Apogoninae</taxon>
        <taxon>Sphaeramia</taxon>
    </lineage>
</organism>
<feature type="region of interest" description="Disordered" evidence="1">
    <location>
        <begin position="88"/>
        <end position="130"/>
    </location>
</feature>
<dbReference type="InParanoid" id="A0A672ZRY6"/>
<evidence type="ECO:0000259" key="2">
    <source>
        <dbReference type="PROSITE" id="PS50105"/>
    </source>
</evidence>
<dbReference type="Ensembl" id="ENSSORT00005020605.1">
    <property type="protein sequence ID" value="ENSSORP00005020040.1"/>
    <property type="gene ID" value="ENSSORG00005009786.1"/>
</dbReference>
<reference evidence="3" key="1">
    <citation type="submission" date="2019-06" db="EMBL/GenBank/DDBJ databases">
        <authorList>
            <consortium name="Wellcome Sanger Institute Data Sharing"/>
        </authorList>
    </citation>
    <scope>NUCLEOTIDE SEQUENCE [LARGE SCALE GENOMIC DNA]</scope>
</reference>
<dbReference type="PANTHER" id="PTHR16155:SF3">
    <property type="entry name" value="STERILE ALPHA MOTIF DOMAIN-CONTAINING PROTEIN 9-LIKE"/>
    <property type="match status" value="1"/>
</dbReference>
<dbReference type="InterPro" id="IPR013761">
    <property type="entry name" value="SAM/pointed_sf"/>
</dbReference>
<proteinExistence type="predicted"/>
<protein>
    <recommendedName>
        <fullName evidence="2">SAM domain-containing protein</fullName>
    </recommendedName>
</protein>
<keyword evidence="4" id="KW-1185">Reference proteome</keyword>
<accession>A0A672ZRY6</accession>
<dbReference type="PROSITE" id="PS50105">
    <property type="entry name" value="SAM_DOMAIN"/>
    <property type="match status" value="1"/>
</dbReference>
<evidence type="ECO:0000256" key="1">
    <source>
        <dbReference type="SAM" id="MobiDB-lite"/>
    </source>
</evidence>
<dbReference type="SUPFAM" id="SSF47769">
    <property type="entry name" value="SAM/Pointed domain"/>
    <property type="match status" value="1"/>
</dbReference>
<reference evidence="3" key="2">
    <citation type="submission" date="2025-08" db="UniProtKB">
        <authorList>
            <consortium name="Ensembl"/>
        </authorList>
    </citation>
    <scope>IDENTIFICATION</scope>
</reference>
<feature type="compositionally biased region" description="Basic and acidic residues" evidence="1">
    <location>
        <begin position="100"/>
        <end position="128"/>
    </location>
</feature>
<name>A0A672ZRY6_9TELE</name>
<evidence type="ECO:0000313" key="4">
    <source>
        <dbReference type="Proteomes" id="UP000472271"/>
    </source>
</evidence>
<dbReference type="PANTHER" id="PTHR16155">
    <property type="entry name" value="DED DOMAIN-CONTAINING PROTEIN"/>
    <property type="match status" value="1"/>
</dbReference>
<evidence type="ECO:0000313" key="3">
    <source>
        <dbReference type="Ensembl" id="ENSSORP00005020040.1"/>
    </source>
</evidence>
<dbReference type="GO" id="GO:0005737">
    <property type="term" value="C:cytoplasm"/>
    <property type="evidence" value="ECO:0007669"/>
    <property type="project" value="TreeGrafter"/>
</dbReference>